<reference evidence="2 3" key="1">
    <citation type="submission" date="2015-05" db="EMBL/GenBank/DDBJ databases">
        <title>Complete genome sequence of a sulfur-oxidizing gammaproteobacterium strain HA5.</title>
        <authorList>
            <person name="Miura A."/>
            <person name="Kojima H."/>
            <person name="Fukui M."/>
        </authorList>
    </citation>
    <scope>NUCLEOTIDE SEQUENCE [LARGE SCALE GENOMIC DNA]</scope>
    <source>
        <strain evidence="2 3">HA5</strain>
    </source>
</reference>
<dbReference type="OrthoDB" id="5741373at2"/>
<evidence type="ECO:0000256" key="1">
    <source>
        <dbReference type="SAM" id="MobiDB-lite"/>
    </source>
</evidence>
<feature type="region of interest" description="Disordered" evidence="1">
    <location>
        <begin position="145"/>
        <end position="189"/>
    </location>
</feature>
<dbReference type="KEGG" id="slim:SCL_1852"/>
<dbReference type="AlphaFoldDB" id="A0A1B4XH52"/>
<dbReference type="Proteomes" id="UP000243180">
    <property type="component" value="Chromosome"/>
</dbReference>
<organism evidence="2 3">
    <name type="scientific">Sulfuricaulis limicola</name>
    <dbReference type="NCBI Taxonomy" id="1620215"/>
    <lineage>
        <taxon>Bacteria</taxon>
        <taxon>Pseudomonadati</taxon>
        <taxon>Pseudomonadota</taxon>
        <taxon>Gammaproteobacteria</taxon>
        <taxon>Acidiferrobacterales</taxon>
        <taxon>Acidiferrobacteraceae</taxon>
        <taxon>Sulfuricaulis</taxon>
    </lineage>
</organism>
<dbReference type="RefSeq" id="WP_096360933.1">
    <property type="nucleotide sequence ID" value="NZ_AP014879.1"/>
</dbReference>
<dbReference type="InParanoid" id="A0A1B4XH52"/>
<feature type="compositionally biased region" description="Basic and acidic residues" evidence="1">
    <location>
        <begin position="163"/>
        <end position="189"/>
    </location>
</feature>
<protein>
    <submittedName>
        <fullName evidence="2">Uncharacterized protein</fullName>
    </submittedName>
</protein>
<dbReference type="EMBL" id="AP014879">
    <property type="protein sequence ID" value="BAV34150.1"/>
    <property type="molecule type" value="Genomic_DNA"/>
</dbReference>
<keyword evidence="3" id="KW-1185">Reference proteome</keyword>
<gene>
    <name evidence="2" type="ORF">SCL_1852</name>
</gene>
<proteinExistence type="predicted"/>
<sequence length="189" mass="20648">MNGTLTTAVLGGLILLFSISTPLWARVDADEAQLETVRKDIDKDWAHAGQADRIQSLAKQFNVEPGVVESLRANKQGWGETTIELSMAQQLMQTDANTYPTMTAALNKIETLRGQKMGWGKIANYFGFKLGPVVSAAQHVRNEARTTAASNVGKSGKPATATRVERAGRPERVSRPERPARPERAARVH</sequence>
<name>A0A1B4XH52_9GAMM</name>
<evidence type="ECO:0000313" key="3">
    <source>
        <dbReference type="Proteomes" id="UP000243180"/>
    </source>
</evidence>
<accession>A0A1B4XH52</accession>
<evidence type="ECO:0000313" key="2">
    <source>
        <dbReference type="EMBL" id="BAV34150.1"/>
    </source>
</evidence>